<dbReference type="KEGG" id="apuu:APUU_30254A"/>
<organism evidence="1 2">
    <name type="scientific">Aspergillus puulaauensis</name>
    <dbReference type="NCBI Taxonomy" id="1220207"/>
    <lineage>
        <taxon>Eukaryota</taxon>
        <taxon>Fungi</taxon>
        <taxon>Dikarya</taxon>
        <taxon>Ascomycota</taxon>
        <taxon>Pezizomycotina</taxon>
        <taxon>Eurotiomycetes</taxon>
        <taxon>Eurotiomycetidae</taxon>
        <taxon>Eurotiales</taxon>
        <taxon>Aspergillaceae</taxon>
        <taxon>Aspergillus</taxon>
    </lineage>
</organism>
<evidence type="ECO:0000313" key="2">
    <source>
        <dbReference type="Proteomes" id="UP000654913"/>
    </source>
</evidence>
<accession>A0A7R8AJQ7</accession>
<dbReference type="OrthoDB" id="1658288at2759"/>
<reference evidence="1" key="1">
    <citation type="submission" date="2021-01" db="EMBL/GenBank/DDBJ databases">
        <authorList>
            <consortium name="Aspergillus puulaauensis MK2 genome sequencing consortium"/>
            <person name="Kazuki M."/>
            <person name="Futagami T."/>
        </authorList>
    </citation>
    <scope>NUCLEOTIDE SEQUENCE</scope>
    <source>
        <strain evidence="1">MK2</strain>
    </source>
</reference>
<keyword evidence="2" id="KW-1185">Reference proteome</keyword>
<proteinExistence type="predicted"/>
<protein>
    <submittedName>
        <fullName evidence="1">Uncharacterized protein</fullName>
    </submittedName>
</protein>
<name>A0A7R8AJQ7_9EURO</name>
<gene>
    <name evidence="1" type="ORF">APUU_30254A</name>
</gene>
<evidence type="ECO:0000313" key="1">
    <source>
        <dbReference type="EMBL" id="BCS22029.1"/>
    </source>
</evidence>
<dbReference type="AlphaFoldDB" id="A0A7R8AJQ7"/>
<dbReference type="InterPro" id="IPR046670">
    <property type="entry name" value="DUF6540"/>
</dbReference>
<dbReference type="EMBL" id="AP024445">
    <property type="protein sequence ID" value="BCS22029.1"/>
    <property type="molecule type" value="Genomic_DNA"/>
</dbReference>
<dbReference type="RefSeq" id="XP_041554223.1">
    <property type="nucleotide sequence ID" value="XM_041701326.1"/>
</dbReference>
<dbReference type="GeneID" id="64972034"/>
<dbReference type="Pfam" id="PF20174">
    <property type="entry name" value="DUF6540"/>
    <property type="match status" value="1"/>
</dbReference>
<sequence length="170" mass="18845">MTSRTVSLVSYRSTQSQRAHFGVFVPSADEAVGTLIQVVGAPMVGYVLEFKRNYCPDLTQRANSLFALGQVDSANIVDSGAPSKEFVDTIPNGNIEIPASEVQPPPISENFMAPVNDTTNKRCQEWTMEFVRHLVAKGHIGEEAVHIVQSKRDPWNRLAACWTSLRSIWI</sequence>
<dbReference type="Proteomes" id="UP000654913">
    <property type="component" value="Chromosome 3"/>
</dbReference>
<reference evidence="1" key="2">
    <citation type="submission" date="2021-02" db="EMBL/GenBank/DDBJ databases">
        <title>Aspergillus puulaauensis MK2 genome sequence.</title>
        <authorList>
            <person name="Futagami T."/>
            <person name="Mori K."/>
            <person name="Kadooka C."/>
            <person name="Tanaka T."/>
        </authorList>
    </citation>
    <scope>NUCLEOTIDE SEQUENCE</scope>
    <source>
        <strain evidence="1">MK2</strain>
    </source>
</reference>